<dbReference type="InterPro" id="IPR036866">
    <property type="entry name" value="RibonucZ/Hydroxyglut_hydro"/>
</dbReference>
<dbReference type="PANTHER" id="PTHR30619:SF1">
    <property type="entry name" value="RECOMBINATION PROTEIN 2"/>
    <property type="match status" value="1"/>
</dbReference>
<reference evidence="6 7" key="1">
    <citation type="submission" date="2023-08" db="EMBL/GenBank/DDBJ databases">
        <authorList>
            <person name="Park J.-S."/>
        </authorList>
    </citation>
    <scope>NUCLEOTIDE SEQUENCE [LARGE SCALE GENOMIC DNA]</scope>
    <source>
        <strain evidence="6 7">2205SS18-9</strain>
    </source>
</reference>
<dbReference type="Proteomes" id="UP001231941">
    <property type="component" value="Unassembled WGS sequence"/>
</dbReference>
<name>A0ABT9IZT3_9BACL</name>
<dbReference type="EMBL" id="JAVAMP010000004">
    <property type="protein sequence ID" value="MDP5274835.1"/>
    <property type="molecule type" value="Genomic_DNA"/>
</dbReference>
<evidence type="ECO:0000256" key="1">
    <source>
        <dbReference type="ARBA" id="ARBA00034221"/>
    </source>
</evidence>
<dbReference type="InterPro" id="IPR052159">
    <property type="entry name" value="Competence_DNA_uptake"/>
</dbReference>
<evidence type="ECO:0000256" key="2">
    <source>
        <dbReference type="ARBA" id="ARBA00034301"/>
    </source>
</evidence>
<gene>
    <name evidence="6" type="ORF">Q5Y73_12015</name>
</gene>
<feature type="domain" description="Metallo-beta-lactamase" evidence="5">
    <location>
        <begin position="31"/>
        <end position="98"/>
    </location>
</feature>
<accession>A0ABT9IZT3</accession>
<evidence type="ECO:0000259" key="5">
    <source>
        <dbReference type="Pfam" id="PF00753"/>
    </source>
</evidence>
<keyword evidence="4" id="KW-0175">Coiled coil</keyword>
<dbReference type="Gene3D" id="3.60.15.10">
    <property type="entry name" value="Ribonuclease Z/Hydroxyacylglutathione hydrolase-like"/>
    <property type="match status" value="1"/>
</dbReference>
<proteinExistence type="predicted"/>
<dbReference type="InterPro" id="IPR001279">
    <property type="entry name" value="Metallo-B-lactamas"/>
</dbReference>
<evidence type="ECO:0000313" key="6">
    <source>
        <dbReference type="EMBL" id="MDP5274835.1"/>
    </source>
</evidence>
<dbReference type="RefSeq" id="WP_305992138.1">
    <property type="nucleotide sequence ID" value="NZ_JAVAMP010000004.1"/>
</dbReference>
<comment type="function">
    <text evidence="2">Counteracts the endogenous Pycsar antiviral defense system. Phosphodiesterase that enables metal-dependent hydrolysis of host cyclic nucleotide Pycsar defense signals such as cCMP and cUMP.</text>
</comment>
<keyword evidence="7" id="KW-1185">Reference proteome</keyword>
<dbReference type="Pfam" id="PF00753">
    <property type="entry name" value="Lactamase_B"/>
    <property type="match status" value="1"/>
</dbReference>
<comment type="caution">
    <text evidence="6">The sequence shown here is derived from an EMBL/GenBank/DDBJ whole genome shotgun (WGS) entry which is preliminary data.</text>
</comment>
<sequence length="307" mass="35653">MSYVNFHALNVGRGDAFVLEIMTVNETPYIVVVDGGDDLSENKITPTDFINEKKWSQIDLLILTHLHHDHVVGLLRLADEINIKQAVVPYPSCHFNIEEMTNKIAKQSKEVIELYQQLLYKLENQDTQIQIRPPFGLQKKWSFGEFTLNHIYPETGDPLPAFEIIEDIKQNHMSLHEKNEKLAKFDVVSNSDSSVWMLENEDKEQLLLLGGDALLPIWRKLVDRYELSPQGFKISHHGMKDAMDEVLLKQLAPTWALITNQDKEYQMFKDEWIELMEKVDCKLLVTCDDPNTKWITSQLPKIPIRER</sequence>
<comment type="catalytic activity">
    <reaction evidence="1">
        <text>3',5'-cyclic CMP + H2O = CMP + H(+)</text>
        <dbReference type="Rhea" id="RHEA:72675"/>
        <dbReference type="ChEBI" id="CHEBI:15377"/>
        <dbReference type="ChEBI" id="CHEBI:15378"/>
        <dbReference type="ChEBI" id="CHEBI:58003"/>
        <dbReference type="ChEBI" id="CHEBI:60377"/>
    </reaction>
    <physiologicalReaction direction="left-to-right" evidence="1">
        <dbReference type="Rhea" id="RHEA:72676"/>
    </physiologicalReaction>
</comment>
<dbReference type="SUPFAM" id="SSF56281">
    <property type="entry name" value="Metallo-hydrolase/oxidoreductase"/>
    <property type="match status" value="1"/>
</dbReference>
<evidence type="ECO:0000256" key="4">
    <source>
        <dbReference type="SAM" id="Coils"/>
    </source>
</evidence>
<evidence type="ECO:0000256" key="3">
    <source>
        <dbReference type="ARBA" id="ARBA00048505"/>
    </source>
</evidence>
<evidence type="ECO:0000313" key="7">
    <source>
        <dbReference type="Proteomes" id="UP001231941"/>
    </source>
</evidence>
<organism evidence="6 7">
    <name type="scientific">Chengkuizengella axinellae</name>
    <dbReference type="NCBI Taxonomy" id="3064388"/>
    <lineage>
        <taxon>Bacteria</taxon>
        <taxon>Bacillati</taxon>
        <taxon>Bacillota</taxon>
        <taxon>Bacilli</taxon>
        <taxon>Bacillales</taxon>
        <taxon>Paenibacillaceae</taxon>
        <taxon>Chengkuizengella</taxon>
    </lineage>
</organism>
<protein>
    <submittedName>
        <fullName evidence="6">MBL fold metallo-hydrolase</fullName>
    </submittedName>
</protein>
<feature type="coiled-coil region" evidence="4">
    <location>
        <begin position="97"/>
        <end position="125"/>
    </location>
</feature>
<dbReference type="PANTHER" id="PTHR30619">
    <property type="entry name" value="DNA INTERNALIZATION/COMPETENCE PROTEIN COMEC/REC2"/>
    <property type="match status" value="1"/>
</dbReference>
<comment type="catalytic activity">
    <reaction evidence="3">
        <text>3',5'-cyclic UMP + H2O = UMP + H(+)</text>
        <dbReference type="Rhea" id="RHEA:70575"/>
        <dbReference type="ChEBI" id="CHEBI:15377"/>
        <dbReference type="ChEBI" id="CHEBI:15378"/>
        <dbReference type="ChEBI" id="CHEBI:57865"/>
        <dbReference type="ChEBI" id="CHEBI:184387"/>
    </reaction>
    <physiologicalReaction direction="left-to-right" evidence="3">
        <dbReference type="Rhea" id="RHEA:70576"/>
    </physiologicalReaction>
</comment>